<dbReference type="EnsemblMetazoa" id="Aqu2.1.04982_001">
    <property type="protein sequence ID" value="Aqu2.1.04982_001"/>
    <property type="gene ID" value="Aqu2.1.04982"/>
</dbReference>
<reference evidence="1" key="1">
    <citation type="submission" date="2017-05" db="UniProtKB">
        <authorList>
            <consortium name="EnsemblMetazoa"/>
        </authorList>
    </citation>
    <scope>IDENTIFICATION</scope>
</reference>
<dbReference type="InParanoid" id="A0A1X7SS64"/>
<accession>A0A1X7SS64</accession>
<protein>
    <submittedName>
        <fullName evidence="1">Uncharacterized protein</fullName>
    </submittedName>
</protein>
<name>A0A1X7SS64_AMPQE</name>
<proteinExistence type="predicted"/>
<sequence>AICTLSSLVLDKLPNRVIKLPVNANKSVMEEKIEQNALYDSWKECFLFRNNLTNRNR</sequence>
<organism evidence="1">
    <name type="scientific">Amphimedon queenslandica</name>
    <name type="common">Sponge</name>
    <dbReference type="NCBI Taxonomy" id="400682"/>
    <lineage>
        <taxon>Eukaryota</taxon>
        <taxon>Metazoa</taxon>
        <taxon>Porifera</taxon>
        <taxon>Demospongiae</taxon>
        <taxon>Heteroscleromorpha</taxon>
        <taxon>Haplosclerida</taxon>
        <taxon>Niphatidae</taxon>
        <taxon>Amphimedon</taxon>
    </lineage>
</organism>
<dbReference type="AlphaFoldDB" id="A0A1X7SS64"/>
<evidence type="ECO:0000313" key="1">
    <source>
        <dbReference type="EnsemblMetazoa" id="Aqu2.1.04982_001"/>
    </source>
</evidence>